<comment type="caution">
    <text evidence="4">The sequence shown here is derived from an EMBL/GenBank/DDBJ whole genome shotgun (WGS) entry which is preliminary data.</text>
</comment>
<organism evidence="4 5">
    <name type="scientific">Lactarius akahatsu</name>
    <dbReference type="NCBI Taxonomy" id="416441"/>
    <lineage>
        <taxon>Eukaryota</taxon>
        <taxon>Fungi</taxon>
        <taxon>Dikarya</taxon>
        <taxon>Basidiomycota</taxon>
        <taxon>Agaricomycotina</taxon>
        <taxon>Agaricomycetes</taxon>
        <taxon>Russulales</taxon>
        <taxon>Russulaceae</taxon>
        <taxon>Lactarius</taxon>
    </lineage>
</organism>
<evidence type="ECO:0000256" key="1">
    <source>
        <dbReference type="SAM" id="Coils"/>
    </source>
</evidence>
<evidence type="ECO:0000256" key="2">
    <source>
        <dbReference type="SAM" id="MobiDB-lite"/>
    </source>
</evidence>
<accession>A0AAD4Q821</accession>
<reference evidence="4" key="1">
    <citation type="submission" date="2022-01" db="EMBL/GenBank/DDBJ databases">
        <title>Comparative genomics reveals a dynamic genome evolution in the ectomycorrhizal milk-cap (Lactarius) mushrooms.</title>
        <authorList>
            <consortium name="DOE Joint Genome Institute"/>
            <person name="Lebreton A."/>
            <person name="Tang N."/>
            <person name="Kuo A."/>
            <person name="LaButti K."/>
            <person name="Drula E."/>
            <person name="Barry K."/>
            <person name="Clum A."/>
            <person name="Lipzen A."/>
            <person name="Mousain D."/>
            <person name="Ng V."/>
            <person name="Wang R."/>
            <person name="Wang X."/>
            <person name="Dai Y."/>
            <person name="Henrissat B."/>
            <person name="Grigoriev I.V."/>
            <person name="Guerin-Laguette A."/>
            <person name="Yu F."/>
            <person name="Martin F.M."/>
        </authorList>
    </citation>
    <scope>NUCLEOTIDE SEQUENCE</scope>
    <source>
        <strain evidence="4">QP</strain>
    </source>
</reference>
<sequence>MSSSTNHQAEGLCLRFPENLPPHSSLTHEVAVQMLVRAVGLATQIAFQSSYVDKPPDGQIYLLFIPGGVNFPLDGVRYMEAEQRYSIPIQGGRELEVIEARHGFIPLSGEMVASRVRRRYRLVKGGHPFLVLVHYSRGQSIPVPPPLQTQPVRQYPLRPHNEPAIFVLGERQGQRIPAGPIAAGMPPNVGVGVGIGVGGRPDAQAMLAQQNREMEALERRSQRERSASMNPGPRQQQPPPPPPPPQRLDEEDSADELENISTRTLALTRYRRNHELMNEVFTYAAFGDKQPPKPPAPYSIFEETELESRVEALTKELKELRAKSAARKAMAREKEESTDVYIDKAAAATPPAVSSTFVA</sequence>
<protein>
    <recommendedName>
        <fullName evidence="3">SWI/SNF and RSC complexes subunit Ssr4 N-terminal domain-containing protein</fullName>
    </recommendedName>
</protein>
<name>A0AAD4Q821_9AGAM</name>
<dbReference type="GO" id="GO:0006338">
    <property type="term" value="P:chromatin remodeling"/>
    <property type="evidence" value="ECO:0007669"/>
    <property type="project" value="InterPro"/>
</dbReference>
<dbReference type="InterPro" id="IPR013859">
    <property type="entry name" value="Ssr4_N"/>
</dbReference>
<evidence type="ECO:0000259" key="3">
    <source>
        <dbReference type="Pfam" id="PF08549"/>
    </source>
</evidence>
<feature type="region of interest" description="Disordered" evidence="2">
    <location>
        <begin position="211"/>
        <end position="256"/>
    </location>
</feature>
<keyword evidence="1" id="KW-0175">Coiled coil</keyword>
<dbReference type="Pfam" id="PF08549">
    <property type="entry name" value="SWI-SNF_Ssr4_N"/>
    <property type="match status" value="1"/>
</dbReference>
<gene>
    <name evidence="4" type="ORF">EDB92DRAFT_1902261</name>
</gene>
<dbReference type="EMBL" id="JAKELL010000151">
    <property type="protein sequence ID" value="KAH8979894.1"/>
    <property type="molecule type" value="Genomic_DNA"/>
</dbReference>
<dbReference type="Proteomes" id="UP001201163">
    <property type="component" value="Unassembled WGS sequence"/>
</dbReference>
<feature type="coiled-coil region" evidence="1">
    <location>
        <begin position="303"/>
        <end position="330"/>
    </location>
</feature>
<proteinExistence type="predicted"/>
<evidence type="ECO:0000313" key="5">
    <source>
        <dbReference type="Proteomes" id="UP001201163"/>
    </source>
</evidence>
<feature type="domain" description="SWI/SNF and RSC complexes subunit Ssr4 N-terminal" evidence="3">
    <location>
        <begin position="21"/>
        <end position="128"/>
    </location>
</feature>
<dbReference type="AlphaFoldDB" id="A0AAD4Q821"/>
<feature type="compositionally biased region" description="Basic and acidic residues" evidence="2">
    <location>
        <begin position="212"/>
        <end position="226"/>
    </location>
</feature>
<feature type="compositionally biased region" description="Pro residues" evidence="2">
    <location>
        <begin position="236"/>
        <end position="246"/>
    </location>
</feature>
<keyword evidence="5" id="KW-1185">Reference proteome</keyword>
<evidence type="ECO:0000313" key="4">
    <source>
        <dbReference type="EMBL" id="KAH8979894.1"/>
    </source>
</evidence>